<sequence length="1358" mass="150848">MEHLCDDNFEGSNEERQIFTEVFFGDDTFQSSQRRVVSGAINLEHESTKNTFKSVGSSNENSVIFRPSSSRFTHPEEDINLIQHSNEIALGCLPEGLTCEDQNDENVNVKRMKFSLHELPCSRSNSEDVLGSSGIQKVVISNLPCAATNCDIDPIAFRTVESSKHGVISSCCLLKHNLVHNKYASNNDVDVTNCKSKTEDGNIVKEISVTKVVASPVSQESSANRLVVTSPSITVVKKSESPLKTEEMAEEFQSSNMVISKSLSKPGKEDPRSLLQFHVVQLLTMLGWSIGKHLRPCRRWMESVYTTPTGKTIREFTKVWRLCGQQLSVEKYNIPYGGRKEWTNISDFWSDLSSALTNVEKSKTQPETAAMLAYQWWLLDPFVVVVYFDRKIGALKRGEVIIQASCSLVSKKGKMAYAPVDLAWKDSSRAHSGQKDAQSIFCDTSKATRTTETSAFVINNHVCKQKSDGNQEDVYVGEHKPNIIENRCSELSVGKSSMDLVSPACALGSTVTQSSASSFNVLTSSENLDLESKVNAVHHAKLRNSKSFDKHTSENQSECTEEEGRKISMASVFGKDSTWSSYDGILKKKMRRKCKRISQIKPSMLYHSDILGSTITDQAQSLNGDACGTQAGLEQVQDYVVDSVGKKRNHEQLTGSANKRHIKKTNYSITEKNKSKRCHIEDDDLLVSAILKNKDFNPKKVRCNSRAKPGKSSGLRKLKSNKGRCRLLPRNPCNGGKHNKDGKMYYLGERTLLSWLIENGVISLKNVIQYRNPKDNSVTKEGKITKDGIVCKCCGKVLTLSEFKTHAGFMLSRPCLNLFMKSGEPFTLRLLQAWSAEYKAKKSQNQAVNVVDNDRNDDSCGLCGEGGELICCDNCPSTYHLACLSAQKNDTSFVSVHQEIPDGNWYCINCTCRICGNLVIDKEASDTHDSLQCSQCEHKYHEKCLGEGDKQEGAVSDTWFCSQSCQEVYSSLQSQVGLVNQNADGFSWTLLRCIHDDQKVHSAQWFALKAVCNTKLAVALTIMEECFVSMLDLRTGIHMIPQVLYNWGSDFARLNFQGFYTVVLEKQDVLISVASIRVHGTSVAEMPLIATCSRYRRQGMCRRLVNSIEEMLMSVKVEKLVVSAIPELVETWTKGFGFVPVGDIDKQRLKKINLMVFPGTVLLEKSLYGKKNEELCDQSTLETDICSKGMAIAESLLQDAGNVTAIEVGAKSEYEPMDCKNQPDNTADSETNRDDNTQAVEIALGGKESTETSRSFSEGKITPGEGHNVQELRTCNMQIENRCPNKDGTESGVRLIEEKNIEIGEVEENALHGHVSNASCKAFPGNNFEAVSNFDCSVMYDETAIFGTLANSAKSMES</sequence>
<proteinExistence type="predicted"/>
<protein>
    <submittedName>
        <fullName evidence="1">Uncharacterized protein</fullName>
    </submittedName>
</protein>
<evidence type="ECO:0000313" key="2">
    <source>
        <dbReference type="Proteomes" id="UP001177021"/>
    </source>
</evidence>
<name>A0ACB0KR47_TRIPR</name>
<keyword evidence="2" id="KW-1185">Reference proteome</keyword>
<evidence type="ECO:0000313" key="1">
    <source>
        <dbReference type="EMBL" id="CAJ2659674.1"/>
    </source>
</evidence>
<reference evidence="1" key="1">
    <citation type="submission" date="2023-10" db="EMBL/GenBank/DDBJ databases">
        <authorList>
            <person name="Rodriguez Cubillos JULIANA M."/>
            <person name="De Vega J."/>
        </authorList>
    </citation>
    <scope>NUCLEOTIDE SEQUENCE</scope>
</reference>
<accession>A0ACB0KR47</accession>
<gene>
    <name evidence="1" type="ORF">MILVUS5_LOCUS25784</name>
</gene>
<dbReference type="Proteomes" id="UP001177021">
    <property type="component" value="Unassembled WGS sequence"/>
</dbReference>
<organism evidence="1 2">
    <name type="scientific">Trifolium pratense</name>
    <name type="common">Red clover</name>
    <dbReference type="NCBI Taxonomy" id="57577"/>
    <lineage>
        <taxon>Eukaryota</taxon>
        <taxon>Viridiplantae</taxon>
        <taxon>Streptophyta</taxon>
        <taxon>Embryophyta</taxon>
        <taxon>Tracheophyta</taxon>
        <taxon>Spermatophyta</taxon>
        <taxon>Magnoliopsida</taxon>
        <taxon>eudicotyledons</taxon>
        <taxon>Gunneridae</taxon>
        <taxon>Pentapetalae</taxon>
        <taxon>rosids</taxon>
        <taxon>fabids</taxon>
        <taxon>Fabales</taxon>
        <taxon>Fabaceae</taxon>
        <taxon>Papilionoideae</taxon>
        <taxon>50 kb inversion clade</taxon>
        <taxon>NPAAA clade</taxon>
        <taxon>Hologalegina</taxon>
        <taxon>IRL clade</taxon>
        <taxon>Trifolieae</taxon>
        <taxon>Trifolium</taxon>
    </lineage>
</organism>
<comment type="caution">
    <text evidence="1">The sequence shown here is derived from an EMBL/GenBank/DDBJ whole genome shotgun (WGS) entry which is preliminary data.</text>
</comment>
<dbReference type="EMBL" id="CASHSV030000311">
    <property type="protein sequence ID" value="CAJ2659674.1"/>
    <property type="molecule type" value="Genomic_DNA"/>
</dbReference>